<dbReference type="EMBL" id="JANBUL010000105">
    <property type="protein sequence ID" value="KAJ2781404.1"/>
    <property type="molecule type" value="Genomic_DNA"/>
</dbReference>
<dbReference type="GO" id="GO:0051225">
    <property type="term" value="P:spindle assembly"/>
    <property type="evidence" value="ECO:0007669"/>
    <property type="project" value="InterPro"/>
</dbReference>
<accession>A0A9W8HH26</accession>
<dbReference type="GO" id="GO:0070652">
    <property type="term" value="C:HAUS complex"/>
    <property type="evidence" value="ECO:0007669"/>
    <property type="project" value="InterPro"/>
</dbReference>
<gene>
    <name evidence="1" type="ORF">H4R18_002881</name>
</gene>
<keyword evidence="2" id="KW-1185">Reference proteome</keyword>
<comment type="caution">
    <text evidence="1">The sequence shown here is derived from an EMBL/GenBank/DDBJ whole genome shotgun (WGS) entry which is preliminary data.</text>
</comment>
<dbReference type="Pfam" id="PF14735">
    <property type="entry name" value="HAUS4"/>
    <property type="match status" value="1"/>
</dbReference>
<organism evidence="1 2">
    <name type="scientific">Coemansia javaensis</name>
    <dbReference type="NCBI Taxonomy" id="2761396"/>
    <lineage>
        <taxon>Eukaryota</taxon>
        <taxon>Fungi</taxon>
        <taxon>Fungi incertae sedis</taxon>
        <taxon>Zoopagomycota</taxon>
        <taxon>Kickxellomycotina</taxon>
        <taxon>Kickxellomycetes</taxon>
        <taxon>Kickxellales</taxon>
        <taxon>Kickxellaceae</taxon>
        <taxon>Coemansia</taxon>
    </lineage>
</organism>
<dbReference type="Proteomes" id="UP001140217">
    <property type="component" value="Unassembled WGS sequence"/>
</dbReference>
<reference evidence="1" key="1">
    <citation type="submission" date="2022-07" db="EMBL/GenBank/DDBJ databases">
        <title>Phylogenomic reconstructions and comparative analyses of Kickxellomycotina fungi.</title>
        <authorList>
            <person name="Reynolds N.K."/>
            <person name="Stajich J.E."/>
            <person name="Barry K."/>
            <person name="Grigoriev I.V."/>
            <person name="Crous P."/>
            <person name="Smith M.E."/>
        </authorList>
    </citation>
    <scope>NUCLEOTIDE SEQUENCE</scope>
    <source>
        <strain evidence="1">NBRC 105414</strain>
    </source>
</reference>
<dbReference type="OrthoDB" id="66964at2759"/>
<evidence type="ECO:0000313" key="1">
    <source>
        <dbReference type="EMBL" id="KAJ2781404.1"/>
    </source>
</evidence>
<dbReference type="InterPro" id="IPR029327">
    <property type="entry name" value="HAUS4"/>
</dbReference>
<name>A0A9W8HH26_9FUNG</name>
<dbReference type="AlphaFoldDB" id="A0A9W8HH26"/>
<evidence type="ECO:0000313" key="2">
    <source>
        <dbReference type="Proteomes" id="UP001140217"/>
    </source>
</evidence>
<protein>
    <submittedName>
        <fullName evidence="1">Uncharacterized protein</fullName>
    </submittedName>
</protein>
<sequence length="262" mass="27765">MAAADIERRMLEPRLGQQAAALSAARRRFLELHALLDACQRLGGSATRRALLVGHARALPPELGLGAALDLDPEPDPETGAAVPPGLERVCVHIEDTQAAVAQLPGLARLATAPAPAAHAAAGEQCLLLSAQARLVGELADEAALLGALCRHAAGHPIHDVARGLERYFGGLIESLALKLQIVAAEMYRTLYAPDVLAAAERLAAALRAREAALAKEQSALDERLAIYRAAGSEFQEIARAYSAVLRDSDQIRRDIARVSRL</sequence>
<proteinExistence type="predicted"/>